<keyword evidence="1" id="KW-0732">Signal</keyword>
<sequence length="341" mass="36249">MRRRQLLLAGMAAVGTSVIPPSASAATRSDMAAQIVRALYEPEAGAPTSLPRLRHSLTEARAQFSAARYQDLGEVLPDLLGTARATLGVLTGRSREEAHACVARAWVLATELALKHHSDVAWPAADRALSAARASGDPVVEGEAARVLAITMRRAGRPAAAVDLLRRTADSLARNGDDVSCAVGATLLMTGAYTAACGQRRSDALDLMGGAVDAVARLATTGPQPLGQLFTVDATTVQADLYWIGVHTALGTPDEAVPYAARLVPSQLPTVERRARYGTDCARLWQHLGDHRRTLEALRFTEQVAPEELRRPALRALTADLLYAPVTVAGVREFATRTGVL</sequence>
<comment type="caution">
    <text evidence="2">The sequence shown here is derived from an EMBL/GenBank/DDBJ whole genome shotgun (WGS) entry which is preliminary data.</text>
</comment>
<proteinExistence type="predicted"/>
<organism evidence="2 3">
    <name type="scientific">Kitasatospora putterlickiae</name>
    <dbReference type="NCBI Taxonomy" id="221725"/>
    <lineage>
        <taxon>Bacteria</taxon>
        <taxon>Bacillati</taxon>
        <taxon>Actinomycetota</taxon>
        <taxon>Actinomycetes</taxon>
        <taxon>Kitasatosporales</taxon>
        <taxon>Streptomycetaceae</taxon>
        <taxon>Kitasatospora</taxon>
    </lineage>
</organism>
<evidence type="ECO:0000256" key="1">
    <source>
        <dbReference type="SAM" id="SignalP"/>
    </source>
</evidence>
<dbReference type="Proteomes" id="UP001499863">
    <property type="component" value="Unassembled WGS sequence"/>
</dbReference>
<accession>A0ABP4IJD8</accession>
<feature type="chain" id="PRO_5047397246" description="Transcriptional regulator" evidence="1">
    <location>
        <begin position="26"/>
        <end position="341"/>
    </location>
</feature>
<gene>
    <name evidence="2" type="ORF">GCM10009639_15940</name>
</gene>
<dbReference type="EMBL" id="BAAAKJ010000076">
    <property type="protein sequence ID" value="GAA1388914.1"/>
    <property type="molecule type" value="Genomic_DNA"/>
</dbReference>
<keyword evidence="3" id="KW-1185">Reference proteome</keyword>
<reference evidence="3" key="1">
    <citation type="journal article" date="2019" name="Int. J. Syst. Evol. Microbiol.">
        <title>The Global Catalogue of Microorganisms (GCM) 10K type strain sequencing project: providing services to taxonomists for standard genome sequencing and annotation.</title>
        <authorList>
            <consortium name="The Broad Institute Genomics Platform"/>
            <consortium name="The Broad Institute Genome Sequencing Center for Infectious Disease"/>
            <person name="Wu L."/>
            <person name="Ma J."/>
        </authorList>
    </citation>
    <scope>NUCLEOTIDE SEQUENCE [LARGE SCALE GENOMIC DNA]</scope>
    <source>
        <strain evidence="3">JCM 12393</strain>
    </source>
</reference>
<feature type="signal peptide" evidence="1">
    <location>
        <begin position="1"/>
        <end position="25"/>
    </location>
</feature>
<evidence type="ECO:0008006" key="4">
    <source>
        <dbReference type="Google" id="ProtNLM"/>
    </source>
</evidence>
<name>A0ABP4IJD8_9ACTN</name>
<evidence type="ECO:0000313" key="2">
    <source>
        <dbReference type="EMBL" id="GAA1388914.1"/>
    </source>
</evidence>
<protein>
    <recommendedName>
        <fullName evidence="4">Transcriptional regulator</fullName>
    </recommendedName>
</protein>
<evidence type="ECO:0000313" key="3">
    <source>
        <dbReference type="Proteomes" id="UP001499863"/>
    </source>
</evidence>